<feature type="region of interest" description="Disordered" evidence="1">
    <location>
        <begin position="1"/>
        <end position="30"/>
    </location>
</feature>
<dbReference type="SUPFAM" id="SSF109993">
    <property type="entry name" value="VPS9 domain"/>
    <property type="match status" value="1"/>
</dbReference>
<protein>
    <recommendedName>
        <fullName evidence="2">VPS9 domain-containing protein</fullName>
    </recommendedName>
</protein>
<accession>W4GU82</accession>
<feature type="domain" description="VPS9" evidence="2">
    <location>
        <begin position="445"/>
        <end position="589"/>
    </location>
</feature>
<dbReference type="Pfam" id="PF18151">
    <property type="entry name" value="DUF5601"/>
    <property type="match status" value="1"/>
</dbReference>
<dbReference type="InterPro" id="IPR045046">
    <property type="entry name" value="Vps9-like"/>
</dbReference>
<dbReference type="RefSeq" id="XP_009826725.1">
    <property type="nucleotide sequence ID" value="XM_009828423.1"/>
</dbReference>
<gene>
    <name evidence="3" type="ORF">H257_04052</name>
</gene>
<dbReference type="AlphaFoldDB" id="W4GU82"/>
<evidence type="ECO:0000313" key="3">
    <source>
        <dbReference type="EMBL" id="ETV83295.1"/>
    </source>
</evidence>
<dbReference type="Gene3D" id="1.10.246.120">
    <property type="match status" value="1"/>
</dbReference>
<dbReference type="Gene3D" id="1.20.1050.80">
    <property type="entry name" value="VPS9 domain"/>
    <property type="match status" value="1"/>
</dbReference>
<dbReference type="GO" id="GO:0030139">
    <property type="term" value="C:endocytic vesicle"/>
    <property type="evidence" value="ECO:0007669"/>
    <property type="project" value="TreeGrafter"/>
</dbReference>
<proteinExistence type="predicted"/>
<dbReference type="GO" id="GO:0016192">
    <property type="term" value="P:vesicle-mediated transport"/>
    <property type="evidence" value="ECO:0007669"/>
    <property type="project" value="InterPro"/>
</dbReference>
<dbReference type="STRING" id="112090.W4GU82"/>
<dbReference type="GO" id="GO:0005829">
    <property type="term" value="C:cytosol"/>
    <property type="evidence" value="ECO:0007669"/>
    <property type="project" value="TreeGrafter"/>
</dbReference>
<dbReference type="GeneID" id="20806048"/>
<dbReference type="VEuPathDB" id="FungiDB:H257_04052"/>
<sequence length="625" mass="68597">MADMQPEMNEVSLMRRRRQKETAAASVHGGKEVAIIKSEEIELDRVSTDSSDDNQEDDDADVVRKNVNHVVEGKAATPEELYFLRSQVQDLQGALKARDMELFQLRERYDLLLVAVEQQDEAIAAIYATTNMSSSEAQLLQYSALRESSMQSTTPPPCLKRTAKEMLLGHLDTMGFDATSVGTVLDTFHDTTTATSNATSATANSATTELAALNSALDQLLYADTSTGPAPPAPVVPAYANTSGFLRPAVRRHSSRRLSVSDFGLLSHESSSSSEQQHEAGGGTPTRRLSDPLFAGLDDITDTSNNSNNSSQFQANLKQRADMQNSDEVEELSYSAFLERLSLPGSKDIVECIRRFVGSVLGPRGDGCPPTSAHFVDYIFYGHESFQPRCEDFFRSIDDTLASHPAWRHAPERTLRHARDGIEKYVMDKLADVPLHRLPSSAVWKAEDAALSRRMHVLAQVVTPDMLDIKPSMRNEVVWSIAQDELRRINDCRSPGDKINCIVRCCSIIFSVLNLARGGDALSRPGADDFLPVFIYLVLHSQVPNLVSNAEYIAAYRNPADLMSKAGYCFVNLRSAIEFILVLDATMLSVDAAEFNSRLATAEAAVSSPSSAVSQLSDQVDVMFG</sequence>
<evidence type="ECO:0000256" key="1">
    <source>
        <dbReference type="SAM" id="MobiDB-lite"/>
    </source>
</evidence>
<feature type="region of interest" description="Disordered" evidence="1">
    <location>
        <begin position="267"/>
        <end position="311"/>
    </location>
</feature>
<dbReference type="EMBL" id="KI913120">
    <property type="protein sequence ID" value="ETV83295.1"/>
    <property type="molecule type" value="Genomic_DNA"/>
</dbReference>
<dbReference type="InterPro" id="IPR041545">
    <property type="entry name" value="DUF5601"/>
</dbReference>
<dbReference type="GO" id="GO:0005085">
    <property type="term" value="F:guanyl-nucleotide exchange factor activity"/>
    <property type="evidence" value="ECO:0007669"/>
    <property type="project" value="InterPro"/>
</dbReference>
<organism evidence="3">
    <name type="scientific">Aphanomyces astaci</name>
    <name type="common">Crayfish plague agent</name>
    <dbReference type="NCBI Taxonomy" id="112090"/>
    <lineage>
        <taxon>Eukaryota</taxon>
        <taxon>Sar</taxon>
        <taxon>Stramenopiles</taxon>
        <taxon>Oomycota</taxon>
        <taxon>Saprolegniomycetes</taxon>
        <taxon>Saprolegniales</taxon>
        <taxon>Verrucalvaceae</taxon>
        <taxon>Aphanomyces</taxon>
    </lineage>
</organism>
<dbReference type="InterPro" id="IPR003123">
    <property type="entry name" value="VPS9"/>
</dbReference>
<dbReference type="PROSITE" id="PS51205">
    <property type="entry name" value="VPS9"/>
    <property type="match status" value="1"/>
</dbReference>
<dbReference type="GO" id="GO:0031267">
    <property type="term" value="F:small GTPase binding"/>
    <property type="evidence" value="ECO:0007669"/>
    <property type="project" value="TreeGrafter"/>
</dbReference>
<name>W4GU82_APHAT</name>
<dbReference type="Pfam" id="PF02204">
    <property type="entry name" value="VPS9"/>
    <property type="match status" value="1"/>
</dbReference>
<dbReference type="PANTHER" id="PTHR23101">
    <property type="entry name" value="RAB GDP/GTP EXCHANGE FACTOR"/>
    <property type="match status" value="1"/>
</dbReference>
<dbReference type="PANTHER" id="PTHR23101:SF25">
    <property type="entry name" value="GTPASE-ACTIVATING PROTEIN AND VPS9 DOMAIN-CONTAINING PROTEIN 1"/>
    <property type="match status" value="1"/>
</dbReference>
<evidence type="ECO:0000259" key="2">
    <source>
        <dbReference type="PROSITE" id="PS51205"/>
    </source>
</evidence>
<dbReference type="OrthoDB" id="300289at2759"/>
<dbReference type="SMART" id="SM00167">
    <property type="entry name" value="VPS9"/>
    <property type="match status" value="1"/>
</dbReference>
<dbReference type="InterPro" id="IPR037191">
    <property type="entry name" value="VPS9_dom_sf"/>
</dbReference>
<reference evidence="3" key="1">
    <citation type="submission" date="2013-12" db="EMBL/GenBank/DDBJ databases">
        <title>The Genome Sequence of Aphanomyces astaci APO3.</title>
        <authorList>
            <consortium name="The Broad Institute Genomics Platform"/>
            <person name="Russ C."/>
            <person name="Tyler B."/>
            <person name="van West P."/>
            <person name="Dieguez-Uribeondo J."/>
            <person name="Young S.K."/>
            <person name="Zeng Q."/>
            <person name="Gargeya S."/>
            <person name="Fitzgerald M."/>
            <person name="Abouelleil A."/>
            <person name="Alvarado L."/>
            <person name="Chapman S.B."/>
            <person name="Gainer-Dewar J."/>
            <person name="Goldberg J."/>
            <person name="Griggs A."/>
            <person name="Gujja S."/>
            <person name="Hansen M."/>
            <person name="Howarth C."/>
            <person name="Imamovic A."/>
            <person name="Ireland A."/>
            <person name="Larimer J."/>
            <person name="McCowan C."/>
            <person name="Murphy C."/>
            <person name="Pearson M."/>
            <person name="Poon T.W."/>
            <person name="Priest M."/>
            <person name="Roberts A."/>
            <person name="Saif S."/>
            <person name="Shea T."/>
            <person name="Sykes S."/>
            <person name="Wortman J."/>
            <person name="Nusbaum C."/>
            <person name="Birren B."/>
        </authorList>
    </citation>
    <scope>NUCLEOTIDE SEQUENCE [LARGE SCALE GENOMIC DNA]</scope>
    <source>
        <strain evidence="3">APO3</strain>
    </source>
</reference>